<dbReference type="InterPro" id="IPR029063">
    <property type="entry name" value="SAM-dependent_MTases_sf"/>
</dbReference>
<evidence type="ECO:0000313" key="1">
    <source>
        <dbReference type="EMBL" id="MBB3992643.1"/>
    </source>
</evidence>
<evidence type="ECO:0000313" key="2">
    <source>
        <dbReference type="Proteomes" id="UP000530268"/>
    </source>
</evidence>
<protein>
    <submittedName>
        <fullName evidence="1">2-polyprenyl-3-methyl-5-hydroxy-6-metoxy-1, 4-benzoquinol methylase</fullName>
    </submittedName>
</protein>
<keyword evidence="2" id="KW-1185">Reference proteome</keyword>
<dbReference type="Proteomes" id="UP000530268">
    <property type="component" value="Unassembled WGS sequence"/>
</dbReference>
<sequence>MSDPETLAVYAAQARRYAAYNQAVNESDPRLAAFIAALPAAGDVLDLGCGPGHSARVMAAAGLNVLAVDAVAEMITLAAQHPGVTAQQQTFDDIKGSDFYDGIWANFSLLHAPRSDLPRILKSLHTALRAGGRFHIAMKLGTDTKRDTIGRAYTYVTQDELYNLLSTAGFNITKTTTGRDKGLDGTYADWIAVAAYG</sequence>
<dbReference type="CDD" id="cd02440">
    <property type="entry name" value="AdoMet_MTases"/>
    <property type="match status" value="1"/>
</dbReference>
<dbReference type="SUPFAM" id="SSF53335">
    <property type="entry name" value="S-adenosyl-L-methionine-dependent methyltransferases"/>
    <property type="match status" value="1"/>
</dbReference>
<name>A0A7W6GZI9_9RHOB</name>
<dbReference type="Gene3D" id="3.40.50.150">
    <property type="entry name" value="Vaccinia Virus protein VP39"/>
    <property type="match status" value="1"/>
</dbReference>
<accession>A0A7W6GZI9</accession>
<dbReference type="AlphaFoldDB" id="A0A7W6GZI9"/>
<dbReference type="GO" id="GO:0032259">
    <property type="term" value="P:methylation"/>
    <property type="evidence" value="ECO:0007669"/>
    <property type="project" value="UniProtKB-KW"/>
</dbReference>
<dbReference type="RefSeq" id="WP_184561978.1">
    <property type="nucleotide sequence ID" value="NZ_JACIEI010000001.1"/>
</dbReference>
<dbReference type="EMBL" id="JACIEI010000001">
    <property type="protein sequence ID" value="MBB3992643.1"/>
    <property type="molecule type" value="Genomic_DNA"/>
</dbReference>
<organism evidence="1 2">
    <name type="scientific">Sulfitobacter undariae</name>
    <dbReference type="NCBI Taxonomy" id="1563671"/>
    <lineage>
        <taxon>Bacteria</taxon>
        <taxon>Pseudomonadati</taxon>
        <taxon>Pseudomonadota</taxon>
        <taxon>Alphaproteobacteria</taxon>
        <taxon>Rhodobacterales</taxon>
        <taxon>Roseobacteraceae</taxon>
        <taxon>Sulfitobacter</taxon>
    </lineage>
</organism>
<gene>
    <name evidence="1" type="ORF">GGR95_000262</name>
</gene>
<reference evidence="1 2" key="1">
    <citation type="submission" date="2020-08" db="EMBL/GenBank/DDBJ databases">
        <title>Genomic Encyclopedia of Type Strains, Phase IV (KMG-IV): sequencing the most valuable type-strain genomes for metagenomic binning, comparative biology and taxonomic classification.</title>
        <authorList>
            <person name="Goeker M."/>
        </authorList>
    </citation>
    <scope>NUCLEOTIDE SEQUENCE [LARGE SCALE GENOMIC DNA]</scope>
    <source>
        <strain evidence="1 2">DSM 102234</strain>
    </source>
</reference>
<dbReference type="PANTHER" id="PTHR43861">
    <property type="entry name" value="TRANS-ACONITATE 2-METHYLTRANSFERASE-RELATED"/>
    <property type="match status" value="1"/>
</dbReference>
<dbReference type="PANTHER" id="PTHR43861:SF1">
    <property type="entry name" value="TRANS-ACONITATE 2-METHYLTRANSFERASE"/>
    <property type="match status" value="1"/>
</dbReference>
<dbReference type="Pfam" id="PF13489">
    <property type="entry name" value="Methyltransf_23"/>
    <property type="match status" value="1"/>
</dbReference>
<dbReference type="GO" id="GO:0008168">
    <property type="term" value="F:methyltransferase activity"/>
    <property type="evidence" value="ECO:0007669"/>
    <property type="project" value="UniProtKB-KW"/>
</dbReference>
<keyword evidence="1" id="KW-0808">Transferase</keyword>
<keyword evidence="1" id="KW-0489">Methyltransferase</keyword>
<comment type="caution">
    <text evidence="1">The sequence shown here is derived from an EMBL/GenBank/DDBJ whole genome shotgun (WGS) entry which is preliminary data.</text>
</comment>
<proteinExistence type="predicted"/>